<dbReference type="Pfam" id="PF00561">
    <property type="entry name" value="Abhydrolase_1"/>
    <property type="match status" value="1"/>
</dbReference>
<comment type="caution">
    <text evidence="2">The sequence shown here is derived from an EMBL/GenBank/DDBJ whole genome shotgun (WGS) entry which is preliminary data.</text>
</comment>
<dbReference type="SUPFAM" id="SSF53474">
    <property type="entry name" value="alpha/beta-Hydrolases"/>
    <property type="match status" value="1"/>
</dbReference>
<evidence type="ECO:0000259" key="1">
    <source>
        <dbReference type="Pfam" id="PF00561"/>
    </source>
</evidence>
<dbReference type="AlphaFoldDB" id="A0A5B2W4P9"/>
<name>A0A5B2W4P9_9BACT</name>
<dbReference type="Gene3D" id="3.40.50.1820">
    <property type="entry name" value="alpha/beta hydrolase"/>
    <property type="match status" value="1"/>
</dbReference>
<dbReference type="InterPro" id="IPR050266">
    <property type="entry name" value="AB_hydrolase_sf"/>
</dbReference>
<organism evidence="2 3">
    <name type="scientific">Chitinophaga agrisoli</name>
    <dbReference type="NCBI Taxonomy" id="2607653"/>
    <lineage>
        <taxon>Bacteria</taxon>
        <taxon>Pseudomonadati</taxon>
        <taxon>Bacteroidota</taxon>
        <taxon>Chitinophagia</taxon>
        <taxon>Chitinophagales</taxon>
        <taxon>Chitinophagaceae</taxon>
        <taxon>Chitinophaga</taxon>
    </lineage>
</organism>
<sequence>MENIATIPVKNGVPIFTRSTGQSGKAIIFIHGGLQQSAIWDQQLKDELLQEQFRLVALDLPGHGRSGRSAQPEQDYSMEGMARQLADCINAMPWKEYMLVGISSGTSLITEALPHLTVAPKGLLFAGASIAGRQVPLNSLLMSSPFDQVLTATPPSDAVLTTYTKRLVYKPTDKFIAGVKQYYYDTDPVFRTTFGEYIRAGGSTDHIDGIQHSELPLCLVMGQQETVVKVNYLDGISFKHKWKDTIFKVPAAGHLVNYDQPQVFNHLLWQFAEEVLK</sequence>
<dbReference type="GO" id="GO:0016787">
    <property type="term" value="F:hydrolase activity"/>
    <property type="evidence" value="ECO:0007669"/>
    <property type="project" value="UniProtKB-KW"/>
</dbReference>
<keyword evidence="2" id="KW-0378">Hydrolase</keyword>
<reference evidence="2 3" key="2">
    <citation type="submission" date="2019-09" db="EMBL/GenBank/DDBJ databases">
        <authorList>
            <person name="Jin C."/>
        </authorList>
    </citation>
    <scope>NUCLEOTIDE SEQUENCE [LARGE SCALE GENOMIC DNA]</scope>
    <source>
        <strain evidence="2 3">BN140078</strain>
    </source>
</reference>
<reference evidence="2 3" key="1">
    <citation type="submission" date="2019-09" db="EMBL/GenBank/DDBJ databases">
        <title>Chitinophaga ginsengihumi sp. nov., isolated from soil of ginseng rhizosphere.</title>
        <authorList>
            <person name="Lee J."/>
        </authorList>
    </citation>
    <scope>NUCLEOTIDE SEQUENCE [LARGE SCALE GENOMIC DNA]</scope>
    <source>
        <strain evidence="2 3">BN140078</strain>
    </source>
</reference>
<evidence type="ECO:0000313" key="2">
    <source>
        <dbReference type="EMBL" id="KAA2245536.1"/>
    </source>
</evidence>
<keyword evidence="3" id="KW-1185">Reference proteome</keyword>
<dbReference type="InterPro" id="IPR029058">
    <property type="entry name" value="AB_hydrolase_fold"/>
</dbReference>
<gene>
    <name evidence="2" type="ORF">F0L74_06150</name>
</gene>
<dbReference type="PANTHER" id="PTHR43798">
    <property type="entry name" value="MONOACYLGLYCEROL LIPASE"/>
    <property type="match status" value="1"/>
</dbReference>
<dbReference type="Proteomes" id="UP000324611">
    <property type="component" value="Unassembled WGS sequence"/>
</dbReference>
<feature type="domain" description="AB hydrolase-1" evidence="1">
    <location>
        <begin position="26"/>
        <end position="113"/>
    </location>
</feature>
<dbReference type="EMBL" id="VUOC01000001">
    <property type="protein sequence ID" value="KAA2245536.1"/>
    <property type="molecule type" value="Genomic_DNA"/>
</dbReference>
<accession>A0A5B2W4P9</accession>
<dbReference type="InterPro" id="IPR000073">
    <property type="entry name" value="AB_hydrolase_1"/>
</dbReference>
<protein>
    <submittedName>
        <fullName evidence="2">Alpha/beta hydrolase</fullName>
    </submittedName>
</protein>
<evidence type="ECO:0000313" key="3">
    <source>
        <dbReference type="Proteomes" id="UP000324611"/>
    </source>
</evidence>
<proteinExistence type="predicted"/>
<dbReference type="RefSeq" id="WP_149836926.1">
    <property type="nucleotide sequence ID" value="NZ_VUOC01000001.1"/>
</dbReference>